<dbReference type="InterPro" id="IPR001613">
    <property type="entry name" value="Flavin_amine_oxidase"/>
</dbReference>
<dbReference type="EMBL" id="FMTP01000002">
    <property type="protein sequence ID" value="SCW57332.1"/>
    <property type="molecule type" value="Genomic_DNA"/>
</dbReference>
<comment type="similarity">
    <text evidence="3">Belongs to the tryptophan 2-monooxygenase family.</text>
</comment>
<evidence type="ECO:0000256" key="1">
    <source>
        <dbReference type="ARBA" id="ARBA00001974"/>
    </source>
</evidence>
<evidence type="ECO:0000256" key="4">
    <source>
        <dbReference type="ARBA" id="ARBA00012535"/>
    </source>
</evidence>
<feature type="binding site" evidence="9">
    <location>
        <begin position="66"/>
        <end position="67"/>
    </location>
    <ligand>
        <name>FAD</name>
        <dbReference type="ChEBI" id="CHEBI:57692"/>
    </ligand>
</feature>
<dbReference type="InterPro" id="IPR050281">
    <property type="entry name" value="Flavin_monoamine_oxidase"/>
</dbReference>
<dbReference type="GO" id="GO:0050361">
    <property type="term" value="F:tryptophan 2-monooxygenase activity"/>
    <property type="evidence" value="ECO:0007669"/>
    <property type="project" value="UniProtKB-EC"/>
</dbReference>
<dbReference type="PANTHER" id="PTHR10742">
    <property type="entry name" value="FLAVIN MONOAMINE OXIDASE"/>
    <property type="match status" value="1"/>
</dbReference>
<comment type="pathway">
    <text evidence="2">Plant hormone metabolism; auxin biosynthesis.</text>
</comment>
<evidence type="ECO:0000256" key="2">
    <source>
        <dbReference type="ARBA" id="ARBA00004814"/>
    </source>
</evidence>
<name>A0A1G4RK74_9HYPH</name>
<feature type="binding site" evidence="9">
    <location>
        <position position="346"/>
    </location>
    <ligand>
        <name>substrate</name>
    </ligand>
</feature>
<feature type="signal peptide" evidence="10">
    <location>
        <begin position="1"/>
        <end position="30"/>
    </location>
</feature>
<sequence length="459" mass="46753">MTRPRHPGTLNRRHFLAAASAALLPAPALAQTGASDVEVVIIGGGAAGIAAARRIAEAKRSYVLLEASPRLGGRARTEDAFGLRVDLGAGGFARSEGTLAASAQGAGQTLIALPSGRRLFAHGREVRESAYDAFASALGTARRDMLTSVDGGKDIAAAQALANAPPPAKGTPGANGPWAATVAQFLGPLGCGRSLATLSALDLARRDAPPDDTTSPAGIGTLMEGLGAWLNVQKDAPVTLVTHGGRFHSVSVRGQRTPIRARAIVLAVPAPVLAAGAIRFNPGLPARLVTALRAIPAGHLEQVAFLLPGNPLALQPNEAVLTAAGTAPPALLRGRINGSDLHVLTFGDAPARTIAEKGAAAALPLARDWLRANFPTAEAVVSEVVASNWGQDPLVRGALSAALPGQGAQRRVFADTVQNRIFLAGEYVPVSGWGTLGGAWASGEAAATRALRLFGDGPA</sequence>
<dbReference type="RefSeq" id="WP_091437944.1">
    <property type="nucleotide sequence ID" value="NZ_FMTP01000002.1"/>
</dbReference>
<proteinExistence type="inferred from homology"/>
<keyword evidence="7" id="KW-0073">Auxin biosynthesis</keyword>
<dbReference type="Proteomes" id="UP000198889">
    <property type="component" value="Unassembled WGS sequence"/>
</dbReference>
<evidence type="ECO:0000256" key="5">
    <source>
        <dbReference type="ARBA" id="ARBA00017871"/>
    </source>
</evidence>
<dbReference type="Pfam" id="PF01593">
    <property type="entry name" value="Amino_oxidase"/>
    <property type="match status" value="1"/>
</dbReference>
<dbReference type="Gene3D" id="3.50.50.60">
    <property type="entry name" value="FAD/NAD(P)-binding domain"/>
    <property type="match status" value="1"/>
</dbReference>
<dbReference type="InterPro" id="IPR002937">
    <property type="entry name" value="Amino_oxidase"/>
</dbReference>
<feature type="chain" id="PRO_5011431573" description="Tryptophan 2-monooxygenase" evidence="10">
    <location>
        <begin position="31"/>
        <end position="459"/>
    </location>
</feature>
<evidence type="ECO:0000256" key="7">
    <source>
        <dbReference type="ARBA" id="ARBA00023070"/>
    </source>
</evidence>
<dbReference type="PANTHER" id="PTHR10742:SF410">
    <property type="entry name" value="LYSINE-SPECIFIC HISTONE DEMETHYLASE 2"/>
    <property type="match status" value="1"/>
</dbReference>
<accession>A0A1G4RK74</accession>
<dbReference type="PROSITE" id="PS51318">
    <property type="entry name" value="TAT"/>
    <property type="match status" value="1"/>
</dbReference>
<evidence type="ECO:0000256" key="10">
    <source>
        <dbReference type="SAM" id="SignalP"/>
    </source>
</evidence>
<dbReference type="STRING" id="177413.SAMN05660859_1717"/>
<evidence type="ECO:0000313" key="12">
    <source>
        <dbReference type="EMBL" id="SCW57332.1"/>
    </source>
</evidence>
<comment type="cofactor">
    <cofactor evidence="1">
        <name>FAD</name>
        <dbReference type="ChEBI" id="CHEBI:57692"/>
    </cofactor>
</comment>
<feature type="domain" description="Amine oxidase" evidence="11">
    <location>
        <begin position="216"/>
        <end position="450"/>
    </location>
</feature>
<dbReference type="Pfam" id="PF13450">
    <property type="entry name" value="NAD_binding_8"/>
    <property type="match status" value="1"/>
</dbReference>
<reference evidence="13" key="1">
    <citation type="submission" date="2016-10" db="EMBL/GenBank/DDBJ databases">
        <authorList>
            <person name="Varghese N."/>
            <person name="Submissions S."/>
        </authorList>
    </citation>
    <scope>NUCLEOTIDE SEQUENCE [LARGE SCALE GENOMIC DNA]</scope>
    <source>
        <strain evidence="13">CGMCC 1.1761</strain>
    </source>
</reference>
<dbReference type="GO" id="GO:0009851">
    <property type="term" value="P:auxin biosynthetic process"/>
    <property type="evidence" value="ECO:0007669"/>
    <property type="project" value="UniProtKB-KW"/>
</dbReference>
<evidence type="ECO:0000313" key="13">
    <source>
        <dbReference type="Proteomes" id="UP000198889"/>
    </source>
</evidence>
<protein>
    <recommendedName>
        <fullName evidence="5">Tryptophan 2-monooxygenase</fullName>
        <ecNumber evidence="4">1.13.12.3</ecNumber>
    </recommendedName>
</protein>
<evidence type="ECO:0000256" key="3">
    <source>
        <dbReference type="ARBA" id="ARBA00005833"/>
    </source>
</evidence>
<gene>
    <name evidence="12" type="ORF">SAMN05660859_1717</name>
</gene>
<dbReference type="InterPro" id="IPR006311">
    <property type="entry name" value="TAT_signal"/>
</dbReference>
<dbReference type="InterPro" id="IPR036188">
    <property type="entry name" value="FAD/NAD-bd_sf"/>
</dbReference>
<keyword evidence="6" id="KW-0560">Oxidoreductase</keyword>
<evidence type="ECO:0000256" key="6">
    <source>
        <dbReference type="ARBA" id="ARBA00023002"/>
    </source>
</evidence>
<dbReference type="EC" id="1.13.12.3" evidence="4"/>
<keyword evidence="13" id="KW-1185">Reference proteome</keyword>
<keyword evidence="10" id="KW-0732">Signal</keyword>
<feature type="binding site" evidence="9">
    <location>
        <position position="238"/>
    </location>
    <ligand>
        <name>FAD</name>
        <dbReference type="ChEBI" id="CHEBI:57692"/>
    </ligand>
</feature>
<comment type="catalytic activity">
    <reaction evidence="8">
        <text>L-tryptophan + O2 = indole-3-acetamide + CO2 + H2O</text>
        <dbReference type="Rhea" id="RHEA:16165"/>
        <dbReference type="ChEBI" id="CHEBI:15377"/>
        <dbReference type="ChEBI" id="CHEBI:15379"/>
        <dbReference type="ChEBI" id="CHEBI:16031"/>
        <dbReference type="ChEBI" id="CHEBI:16526"/>
        <dbReference type="ChEBI" id="CHEBI:57912"/>
        <dbReference type="EC" id="1.13.12.3"/>
    </reaction>
</comment>
<dbReference type="PRINTS" id="PR00757">
    <property type="entry name" value="AMINEOXDASEF"/>
</dbReference>
<organism evidence="12 13">
    <name type="scientific">Ancylobacter rudongensis</name>
    <dbReference type="NCBI Taxonomy" id="177413"/>
    <lineage>
        <taxon>Bacteria</taxon>
        <taxon>Pseudomonadati</taxon>
        <taxon>Pseudomonadota</taxon>
        <taxon>Alphaproteobacteria</taxon>
        <taxon>Hyphomicrobiales</taxon>
        <taxon>Xanthobacteraceae</taxon>
        <taxon>Ancylobacter</taxon>
    </lineage>
</organism>
<evidence type="ECO:0000256" key="8">
    <source>
        <dbReference type="ARBA" id="ARBA00047321"/>
    </source>
</evidence>
<dbReference type="SUPFAM" id="SSF51905">
    <property type="entry name" value="FAD/NAD(P)-binding domain"/>
    <property type="match status" value="1"/>
</dbReference>
<evidence type="ECO:0000256" key="9">
    <source>
        <dbReference type="PIRSR" id="PIRSR601613-1"/>
    </source>
</evidence>
<evidence type="ECO:0000259" key="11">
    <source>
        <dbReference type="Pfam" id="PF01593"/>
    </source>
</evidence>
<dbReference type="AlphaFoldDB" id="A0A1G4RK74"/>